<evidence type="ECO:0000256" key="2">
    <source>
        <dbReference type="ARBA" id="ARBA00009784"/>
    </source>
</evidence>
<proteinExistence type="inferred from homology"/>
<comment type="caution">
    <text evidence="8">The sequence shown here is derived from an EMBL/GenBank/DDBJ whole genome shotgun (WGS) entry which is preliminary data.</text>
</comment>
<keyword evidence="5 7" id="KW-1133">Transmembrane helix</keyword>
<dbReference type="InterPro" id="IPR002771">
    <property type="entry name" value="Multi_antbiot-R_MarC"/>
</dbReference>
<evidence type="ECO:0000256" key="7">
    <source>
        <dbReference type="RuleBase" id="RU362048"/>
    </source>
</evidence>
<dbReference type="Pfam" id="PF01914">
    <property type="entry name" value="MarC"/>
    <property type="match status" value="1"/>
</dbReference>
<feature type="transmembrane region" description="Helical" evidence="7">
    <location>
        <begin position="182"/>
        <end position="203"/>
    </location>
</feature>
<feature type="transmembrane region" description="Helical" evidence="7">
    <location>
        <begin position="43"/>
        <end position="62"/>
    </location>
</feature>
<feature type="transmembrane region" description="Helical" evidence="7">
    <location>
        <begin position="6"/>
        <end position="31"/>
    </location>
</feature>
<keyword evidence="3" id="KW-1003">Cell membrane</keyword>
<evidence type="ECO:0000313" key="9">
    <source>
        <dbReference type="Proteomes" id="UP000179129"/>
    </source>
</evidence>
<comment type="similarity">
    <text evidence="2 7">Belongs to the UPF0056 (MarC) family.</text>
</comment>
<dbReference type="GO" id="GO:0005886">
    <property type="term" value="C:plasma membrane"/>
    <property type="evidence" value="ECO:0007669"/>
    <property type="project" value="UniProtKB-SubCell"/>
</dbReference>
<accession>A0A1F5YX11</accession>
<dbReference type="PANTHER" id="PTHR33508">
    <property type="entry name" value="UPF0056 MEMBRANE PROTEIN YHCE"/>
    <property type="match status" value="1"/>
</dbReference>
<organism evidence="8 9">
    <name type="scientific">Candidatus Glassbacteria bacterium RIFCSPLOWO2_12_FULL_58_11</name>
    <dbReference type="NCBI Taxonomy" id="1817867"/>
    <lineage>
        <taxon>Bacteria</taxon>
        <taxon>Candidatus Glassiibacteriota</taxon>
    </lineage>
</organism>
<feature type="transmembrane region" description="Helical" evidence="7">
    <location>
        <begin position="68"/>
        <end position="90"/>
    </location>
</feature>
<dbReference type="Proteomes" id="UP000179129">
    <property type="component" value="Unassembled WGS sequence"/>
</dbReference>
<dbReference type="EMBL" id="MFIX01000103">
    <property type="protein sequence ID" value="OGG04665.1"/>
    <property type="molecule type" value="Genomic_DNA"/>
</dbReference>
<comment type="subcellular location">
    <subcellularLocation>
        <location evidence="1 7">Cell membrane</location>
        <topology evidence="1 7">Multi-pass membrane protein</topology>
    </subcellularLocation>
</comment>
<reference evidence="8 9" key="1">
    <citation type="journal article" date="2016" name="Nat. Commun.">
        <title>Thousands of microbial genomes shed light on interconnected biogeochemical processes in an aquifer system.</title>
        <authorList>
            <person name="Anantharaman K."/>
            <person name="Brown C.T."/>
            <person name="Hug L.A."/>
            <person name="Sharon I."/>
            <person name="Castelle C.J."/>
            <person name="Probst A.J."/>
            <person name="Thomas B.C."/>
            <person name="Singh A."/>
            <person name="Wilkins M.J."/>
            <person name="Karaoz U."/>
            <person name="Brodie E.L."/>
            <person name="Williams K.H."/>
            <person name="Hubbard S.S."/>
            <person name="Banfield J.F."/>
        </authorList>
    </citation>
    <scope>NUCLEOTIDE SEQUENCE [LARGE SCALE GENOMIC DNA]</scope>
</reference>
<keyword evidence="4 7" id="KW-0812">Transmembrane</keyword>
<evidence type="ECO:0000256" key="1">
    <source>
        <dbReference type="ARBA" id="ARBA00004651"/>
    </source>
</evidence>
<dbReference type="NCBIfam" id="TIGR00427">
    <property type="entry name" value="NAAT family transporter"/>
    <property type="match status" value="1"/>
</dbReference>
<dbReference type="PANTHER" id="PTHR33508:SF1">
    <property type="entry name" value="UPF0056 MEMBRANE PROTEIN YHCE"/>
    <property type="match status" value="1"/>
</dbReference>
<name>A0A1F5YX11_9BACT</name>
<sequence length="213" mass="23088">MNITLLAFLQAVLSLFAIVDPVGGIPIFLVLTEGLSDPERRKVLRFAVLTAFILIVAFALAGSAVMKYVFHISLSEFTFAGGLLLVVVGIREMVHTSRGERPAAQQPDDRRKRSHYQALAVSPIAVPLLAGPGTIVTVILFQGQYGQLFAIAACVVVFALALVILHYSALISRLIGQVGMLAVTRIMQIFIIAIGVRFMFMGLREAFPKMFGG</sequence>
<dbReference type="AlphaFoldDB" id="A0A1F5YX11"/>
<dbReference type="STRING" id="1817867.A3F83_02050"/>
<evidence type="ECO:0000256" key="4">
    <source>
        <dbReference type="ARBA" id="ARBA00022692"/>
    </source>
</evidence>
<gene>
    <name evidence="8" type="ORF">A3F83_02050</name>
</gene>
<keyword evidence="6 7" id="KW-0472">Membrane</keyword>
<feature type="transmembrane region" description="Helical" evidence="7">
    <location>
        <begin position="147"/>
        <end position="170"/>
    </location>
</feature>
<evidence type="ECO:0000256" key="6">
    <source>
        <dbReference type="ARBA" id="ARBA00023136"/>
    </source>
</evidence>
<protein>
    <recommendedName>
        <fullName evidence="7">UPF0056 membrane protein</fullName>
    </recommendedName>
</protein>
<evidence type="ECO:0000256" key="3">
    <source>
        <dbReference type="ARBA" id="ARBA00022475"/>
    </source>
</evidence>
<feature type="transmembrane region" description="Helical" evidence="7">
    <location>
        <begin position="118"/>
        <end position="141"/>
    </location>
</feature>
<evidence type="ECO:0000256" key="5">
    <source>
        <dbReference type="ARBA" id="ARBA00022989"/>
    </source>
</evidence>
<evidence type="ECO:0000313" key="8">
    <source>
        <dbReference type="EMBL" id="OGG04665.1"/>
    </source>
</evidence>